<evidence type="ECO:0000313" key="2">
    <source>
        <dbReference type="EMBL" id="RUO26726.1"/>
    </source>
</evidence>
<dbReference type="RefSeq" id="WP_126803537.1">
    <property type="nucleotide sequence ID" value="NZ_PIPL01000001.1"/>
</dbReference>
<feature type="signal peptide" evidence="1">
    <location>
        <begin position="1"/>
        <end position="24"/>
    </location>
</feature>
<keyword evidence="1" id="KW-0732">Signal</keyword>
<comment type="caution">
    <text evidence="2">The sequence shown here is derived from an EMBL/GenBank/DDBJ whole genome shotgun (WGS) entry which is preliminary data.</text>
</comment>
<organism evidence="2 3">
    <name type="scientific">Aliidiomarina minuta</name>
    <dbReference type="NCBI Taxonomy" id="880057"/>
    <lineage>
        <taxon>Bacteria</taxon>
        <taxon>Pseudomonadati</taxon>
        <taxon>Pseudomonadota</taxon>
        <taxon>Gammaproteobacteria</taxon>
        <taxon>Alteromonadales</taxon>
        <taxon>Idiomarinaceae</taxon>
        <taxon>Aliidiomarina</taxon>
    </lineage>
</organism>
<sequence>MKATLWKLLGMAVIFGLATPEVYADDWVVSFGYSVIPDETINGQRYRTSGNVNLWFGAPEAINYRQGFYINAALPEEVWNSGNGRESSSYTLVNAGFTFIPSDAFILYAGPGLSYQRVNPRAPLETFHRYRLNANLGAIIKIGSFGINLSYDTAPKAVAVGVLLRSSAFQ</sequence>
<proteinExistence type="predicted"/>
<name>A0A432W9R7_9GAMM</name>
<dbReference type="OrthoDB" id="6399761at2"/>
<evidence type="ECO:0008006" key="4">
    <source>
        <dbReference type="Google" id="ProtNLM"/>
    </source>
</evidence>
<accession>A0A432W9R7</accession>
<evidence type="ECO:0000256" key="1">
    <source>
        <dbReference type="SAM" id="SignalP"/>
    </source>
</evidence>
<evidence type="ECO:0000313" key="3">
    <source>
        <dbReference type="Proteomes" id="UP000288293"/>
    </source>
</evidence>
<dbReference type="EMBL" id="PIPL01000001">
    <property type="protein sequence ID" value="RUO26726.1"/>
    <property type="molecule type" value="Genomic_DNA"/>
</dbReference>
<feature type="chain" id="PRO_5018995706" description="Outer membrane protein beta-barrel domain-containing protein" evidence="1">
    <location>
        <begin position="25"/>
        <end position="170"/>
    </location>
</feature>
<reference evidence="2 3" key="1">
    <citation type="journal article" date="2011" name="Front. Microbiol.">
        <title>Genomic signatures of strain selection and enhancement in Bacillus atrophaeus var. globigii, a historical biowarfare simulant.</title>
        <authorList>
            <person name="Gibbons H.S."/>
            <person name="Broomall S.M."/>
            <person name="McNew L.A."/>
            <person name="Daligault H."/>
            <person name="Chapman C."/>
            <person name="Bruce D."/>
            <person name="Karavis M."/>
            <person name="Krepps M."/>
            <person name="McGregor P.A."/>
            <person name="Hong C."/>
            <person name="Park K.H."/>
            <person name="Akmal A."/>
            <person name="Feldman A."/>
            <person name="Lin J.S."/>
            <person name="Chang W.E."/>
            <person name="Higgs B.W."/>
            <person name="Demirev P."/>
            <person name="Lindquist J."/>
            <person name="Liem A."/>
            <person name="Fochler E."/>
            <person name="Read T.D."/>
            <person name="Tapia R."/>
            <person name="Johnson S."/>
            <person name="Bishop-Lilly K.A."/>
            <person name="Detter C."/>
            <person name="Han C."/>
            <person name="Sozhamannan S."/>
            <person name="Rosenzweig C.N."/>
            <person name="Skowronski E.W."/>
        </authorList>
    </citation>
    <scope>NUCLEOTIDE SEQUENCE [LARGE SCALE GENOMIC DNA]</scope>
    <source>
        <strain evidence="2 3">MLST1</strain>
    </source>
</reference>
<keyword evidence="3" id="KW-1185">Reference proteome</keyword>
<gene>
    <name evidence="2" type="ORF">CWE09_08505</name>
</gene>
<protein>
    <recommendedName>
        <fullName evidence="4">Outer membrane protein beta-barrel domain-containing protein</fullName>
    </recommendedName>
</protein>
<dbReference type="Proteomes" id="UP000288293">
    <property type="component" value="Unassembled WGS sequence"/>
</dbReference>
<dbReference type="AlphaFoldDB" id="A0A432W9R7"/>